<dbReference type="OrthoDB" id="678852at2"/>
<proteinExistence type="predicted"/>
<evidence type="ECO:0000313" key="1">
    <source>
        <dbReference type="EMBL" id="RPE05510.1"/>
    </source>
</evidence>
<reference evidence="1 2" key="1">
    <citation type="submission" date="2018-11" db="EMBL/GenBank/DDBJ databases">
        <title>Chitinophaga lutea sp.nov., isolate from arsenic contaminated soil.</title>
        <authorList>
            <person name="Zong Y."/>
        </authorList>
    </citation>
    <scope>NUCLEOTIDE SEQUENCE [LARGE SCALE GENOMIC DNA]</scope>
    <source>
        <strain evidence="1 2">ZY74</strain>
    </source>
</reference>
<dbReference type="RefSeq" id="WP_123849154.1">
    <property type="nucleotide sequence ID" value="NZ_RPDH01000003.1"/>
</dbReference>
<gene>
    <name evidence="1" type="ORF">EGT74_24305</name>
</gene>
<protein>
    <submittedName>
        <fullName evidence="1">Uncharacterized protein</fullName>
    </submittedName>
</protein>
<keyword evidence="2" id="KW-1185">Reference proteome</keyword>
<accession>A0A3N4PP55</accession>
<dbReference type="Proteomes" id="UP000278351">
    <property type="component" value="Unassembled WGS sequence"/>
</dbReference>
<evidence type="ECO:0000313" key="2">
    <source>
        <dbReference type="Proteomes" id="UP000278351"/>
    </source>
</evidence>
<dbReference type="EMBL" id="RPDH01000003">
    <property type="protein sequence ID" value="RPE05510.1"/>
    <property type="molecule type" value="Genomic_DNA"/>
</dbReference>
<name>A0A3N4PP55_9BACT</name>
<dbReference type="AlphaFoldDB" id="A0A3N4PP55"/>
<organism evidence="1 2">
    <name type="scientific">Chitinophaga lutea</name>
    <dbReference type="NCBI Taxonomy" id="2488634"/>
    <lineage>
        <taxon>Bacteria</taxon>
        <taxon>Pseudomonadati</taxon>
        <taxon>Bacteroidota</taxon>
        <taxon>Chitinophagia</taxon>
        <taxon>Chitinophagales</taxon>
        <taxon>Chitinophagaceae</taxon>
        <taxon>Chitinophaga</taxon>
    </lineage>
</organism>
<comment type="caution">
    <text evidence="1">The sequence shown here is derived from an EMBL/GenBank/DDBJ whole genome shotgun (WGS) entry which is preliminary data.</text>
</comment>
<sequence>MNLKEEYQELVKKLKEVAAEGGVKLRNADIAQKLGYNPDYFSSLNGKSGSVTQDHINQFKNVFGDQLAGKPILIAPPGAPLNPQTALMLAILEDYAEWKAEMTHQTFESVKDGIKKRGRRILGGLDSWLPQQ</sequence>